<reference evidence="2" key="1">
    <citation type="submission" date="2017-09" db="EMBL/GenBank/DDBJ databases">
        <title>Depth-based differentiation of microbial function through sediment-hosted aquifers and enrichment of novel symbionts in the deep terrestrial subsurface.</title>
        <authorList>
            <person name="Probst A.J."/>
            <person name="Ladd B."/>
            <person name="Jarett J.K."/>
            <person name="Geller-Mcgrath D.E."/>
            <person name="Sieber C.M.K."/>
            <person name="Emerson J.B."/>
            <person name="Anantharaman K."/>
            <person name="Thomas B.C."/>
            <person name="Malmstrom R."/>
            <person name="Stieglmeier M."/>
            <person name="Klingl A."/>
            <person name="Woyke T."/>
            <person name="Ryan C.M."/>
            <person name="Banfield J.F."/>
        </authorList>
    </citation>
    <scope>NUCLEOTIDE SEQUENCE [LARGE SCALE GENOMIC DNA]</scope>
</reference>
<evidence type="ECO:0000313" key="1">
    <source>
        <dbReference type="EMBL" id="PIZ89092.1"/>
    </source>
</evidence>
<comment type="caution">
    <text evidence="1">The sequence shown here is derived from an EMBL/GenBank/DDBJ whole genome shotgun (WGS) entry which is preliminary data.</text>
</comment>
<accession>A0A2M7UYP5</accession>
<gene>
    <name evidence="1" type="ORF">COX90_01155</name>
</gene>
<evidence type="ECO:0000313" key="2">
    <source>
        <dbReference type="Proteomes" id="UP000230760"/>
    </source>
</evidence>
<protein>
    <submittedName>
        <fullName evidence="1">Uncharacterized protein</fullName>
    </submittedName>
</protein>
<proteinExistence type="predicted"/>
<organism evidence="1 2">
    <name type="scientific">Candidatus Nealsonbacteria bacterium CG_4_10_14_0_2_um_filter_38_17</name>
    <dbReference type="NCBI Taxonomy" id="1974680"/>
    <lineage>
        <taxon>Bacteria</taxon>
        <taxon>Candidatus Nealsoniibacteriota</taxon>
    </lineage>
</organism>
<name>A0A2M7UYP5_9BACT</name>
<dbReference type="EMBL" id="PFPB01000022">
    <property type="protein sequence ID" value="PIZ89092.1"/>
    <property type="molecule type" value="Genomic_DNA"/>
</dbReference>
<sequence length="1537" mass="176635">MLENLSPPFLVFSLKKHYIEVSMGDASPNIEKRAAQLGKKIGTITSYSEQVEKETGERIPTSEPEILLRANQGQDTENNSLFGQANRAIRTLRELAEKGIALTDGELRPVLDHIEQKFPGRNRETAKELKDYVVKMVFAVQEKIPNASQLFQELEDSTKAEAIRKNDKYADLVAVYEYVSLFGEKTGNFSWKTMLAYAQALQAAQKDGKIDKKILQNLVDQSTLNNQGKKNMYDRLLEREGHSAGEKWKSKEQKEKAFDKLLDLRQPETAVDVQRFLKLRLYDAVAMRLGAMRGPYTAKLEKRVGVGGEELQKMEIVPKKGLKFPKYNCTLVPDVVDEKTAIGKFLDEMGEGAFWRGKAGLDALYWWFTAGQQMSASADLPETDRDLFRKTRDSVSMNLRKYAGWVANYNMGEDKQFNEAQMVLYQLYPDLSFEERLKILGKNQKFLAQDEQLPEELPDHIADAVMFEKAMVLDAFNMIKGDSRRLDYHPAQEFHLENVTDLAGKVYKFLGEKMRFCEDEMLKLGWFCAQNLAFNYGAMVPDLREFNPKKYWDQKDKIWQHIFMYLLELNDRDWTLKRVIRKKEDRAFINGQPMTAGPGETGEYMNYYNERTYNGEYDHRRGVFKRILSVFTQDKQLVKERGYGKAGWDDVLYKDTHGEDKKTRDAVELFINFCQSDLSRSNAVTICGVTIDKGKNEIFYNDKLAVLLHDYETDPGNAAYSNSRGQLDVLLNMRNVLRDHRCWGFVFDLQDPETRERLKKNQDLTFVEGYGSTQARSILMKLIQADITGDIYEFHTTPAQILEATLEMKQRRHPTQNVFPLLNLLFFAKTAMLRRLTEMEVTSSQDMVKMTSPLGDVKLGAPEEVERRLGIQRDELLASNSIQAQIEAMGYSEYMMKMERELIKLGLPDTLIDYFKSSTGKKNVTESLQWVDVNNGPLDQRLLWEELGSTLRRLRDGTNIPISGSQVLSVVIEDGEIETEEILINHINRIQQHLYFEEMSDDEAGEVFGGSRPITIKITGKEPWRTRPNGRFLEVGADRPKEEVLLRQIYKDEQGEIWYRVADKEGNFIGWINDQNVQEMQFFEPPELLAAKARKGEILEEGGRFYWEKEEVEVEKNGKKVKDMQWGWVWKKGKWIRAEFVDKEGKWLERKEGPDYIFEQDDKFGFNRELKLGTPKSIEDLVKYSEKNPGEKNILFDPKTLKQEYLQEKDEKGYIKPAKYPHLKFKSREHQEHFFFRRYLENFSVYFGRGLTTKESAGSGAEYVGDMHLAKTAGLTQHSELAYWMQSQMRDVVKKICARGQIIAGLEKFFGKTTSADDVIKKRIKTYETIAKGEGWGKDRDQLERFTLELSRLRFWGQKGKDIIEEMIKNPLDYEAYKKAKEAYEKAGWFKKRGMDLKRIFGFLGKKTIEQGIYSADYDLRNWLVKAFIQASQNKTKLFGILPINLPSAVISAPVTIPLILRIPASTAAAVLRFGSGGAIVGWGGLALGGLVSYGLATAGVGIVGGYLASVLEVDIEKTAVDKLGYLYKYDSFVPVE</sequence>
<dbReference type="Proteomes" id="UP000230760">
    <property type="component" value="Unassembled WGS sequence"/>
</dbReference>